<proteinExistence type="predicted"/>
<feature type="region of interest" description="Disordered" evidence="1">
    <location>
        <begin position="61"/>
        <end position="83"/>
    </location>
</feature>
<gene>
    <name evidence="2" type="ORF">KC01_LOCUS4849</name>
</gene>
<keyword evidence="3" id="KW-1185">Reference proteome</keyword>
<feature type="compositionally biased region" description="Basic and acidic residues" evidence="1">
    <location>
        <begin position="64"/>
        <end position="75"/>
    </location>
</feature>
<sequence length="121" mass="13173">MGPLACSSGPVGGCTWGWDVSSGSLVRESFLHSRIPPARCDPRSALFSPLLALRSRAMSAVRDPPVRDPAVKDPPRSACPDGYRELSTDELRELLLDDGKMEQIIRMNEKVSSGCSGFPYH</sequence>
<protein>
    <submittedName>
        <fullName evidence="2">Uncharacterized protein</fullName>
    </submittedName>
</protein>
<dbReference type="AlphaFoldDB" id="A0AAV2JAR7"/>
<accession>A0AAV2JAR7</accession>
<reference evidence="2 3" key="1">
    <citation type="submission" date="2024-04" db="EMBL/GenBank/DDBJ databases">
        <authorList>
            <person name="Waldvogel A.-M."/>
            <person name="Schoenle A."/>
        </authorList>
    </citation>
    <scope>NUCLEOTIDE SEQUENCE [LARGE SCALE GENOMIC DNA]</scope>
</reference>
<evidence type="ECO:0000313" key="2">
    <source>
        <dbReference type="EMBL" id="CAL1572850.1"/>
    </source>
</evidence>
<name>A0AAV2JAR7_KNICA</name>
<dbReference type="Proteomes" id="UP001497482">
    <property type="component" value="Chromosome 11"/>
</dbReference>
<organism evidence="2 3">
    <name type="scientific">Knipowitschia caucasica</name>
    <name type="common">Caucasian dwarf goby</name>
    <name type="synonym">Pomatoschistus caucasicus</name>
    <dbReference type="NCBI Taxonomy" id="637954"/>
    <lineage>
        <taxon>Eukaryota</taxon>
        <taxon>Metazoa</taxon>
        <taxon>Chordata</taxon>
        <taxon>Craniata</taxon>
        <taxon>Vertebrata</taxon>
        <taxon>Euteleostomi</taxon>
        <taxon>Actinopterygii</taxon>
        <taxon>Neopterygii</taxon>
        <taxon>Teleostei</taxon>
        <taxon>Neoteleostei</taxon>
        <taxon>Acanthomorphata</taxon>
        <taxon>Gobiaria</taxon>
        <taxon>Gobiiformes</taxon>
        <taxon>Gobioidei</taxon>
        <taxon>Gobiidae</taxon>
        <taxon>Gobiinae</taxon>
        <taxon>Knipowitschia</taxon>
    </lineage>
</organism>
<evidence type="ECO:0000313" key="3">
    <source>
        <dbReference type="Proteomes" id="UP001497482"/>
    </source>
</evidence>
<dbReference type="EMBL" id="OZ035833">
    <property type="protein sequence ID" value="CAL1572850.1"/>
    <property type="molecule type" value="Genomic_DNA"/>
</dbReference>
<evidence type="ECO:0000256" key="1">
    <source>
        <dbReference type="SAM" id="MobiDB-lite"/>
    </source>
</evidence>